<reference evidence="1 2" key="1">
    <citation type="submission" date="2019-06" db="EMBL/GenBank/DDBJ databases">
        <title>Sulfurimonas gotlandica sp. nov., a chemoautotrophic and psychrotolerant epsilonproteobacterium isolated from a pelagic redoxcline, and an emended description of the genus Sulfurimonas.</title>
        <authorList>
            <person name="Wang S."/>
            <person name="Jiang L."/>
            <person name="Shao Z."/>
        </authorList>
    </citation>
    <scope>NUCLEOTIDE SEQUENCE [LARGE SCALE GENOMIC DNA]</scope>
    <source>
        <strain evidence="1 2">S2-6</strain>
    </source>
</reference>
<organism evidence="1 2">
    <name type="scientific">Sulfurimonas sediminis</name>
    <dbReference type="NCBI Taxonomy" id="2590020"/>
    <lineage>
        <taxon>Bacteria</taxon>
        <taxon>Pseudomonadati</taxon>
        <taxon>Campylobacterota</taxon>
        <taxon>Epsilonproteobacteria</taxon>
        <taxon>Campylobacterales</taxon>
        <taxon>Sulfurimonadaceae</taxon>
        <taxon>Sulfurimonas</taxon>
    </lineage>
</organism>
<name>A0A7M1AZ78_9BACT</name>
<dbReference type="Proteomes" id="UP000593719">
    <property type="component" value="Chromosome"/>
</dbReference>
<dbReference type="RefSeq" id="WP_193151085.1">
    <property type="nucleotide sequence ID" value="NZ_CP041235.1"/>
</dbReference>
<accession>A0A7M1AZ78</accession>
<dbReference type="KEGG" id="ssei:FJR45_01790"/>
<keyword evidence="2" id="KW-1185">Reference proteome</keyword>
<dbReference type="AlphaFoldDB" id="A0A7M1AZ78"/>
<evidence type="ECO:0000313" key="2">
    <source>
        <dbReference type="Proteomes" id="UP000593719"/>
    </source>
</evidence>
<dbReference type="EMBL" id="CP041235">
    <property type="protein sequence ID" value="QOP42750.1"/>
    <property type="molecule type" value="Genomic_DNA"/>
</dbReference>
<sequence length="140" mass="16357">MKKYFLLFLFLSELLSASQTEYELKIYQAIFQALFPNKNVIHVWSDSQATNRVFTKTRDIQLVTAPAQADILLLGTGENASNLNGLKFATNYKTFKKYKKDLIGGFYWQKGRPNIIFIKRNLKKYHIVLPKSMSEYIEDY</sequence>
<evidence type="ECO:0000313" key="1">
    <source>
        <dbReference type="EMBL" id="QOP42750.1"/>
    </source>
</evidence>
<gene>
    <name evidence="1" type="ORF">FJR45_01790</name>
</gene>
<protein>
    <submittedName>
        <fullName evidence="1">Uncharacterized protein</fullName>
    </submittedName>
</protein>
<proteinExistence type="predicted"/>